<dbReference type="AlphaFoldDB" id="A0A0K2UUB1"/>
<dbReference type="EMBL" id="HACA01024294">
    <property type="protein sequence ID" value="CDW41655.1"/>
    <property type="molecule type" value="Transcribed_RNA"/>
</dbReference>
<name>A0A0K2UUB1_LEPSM</name>
<sequence>MKPLIDLSNTPIPPAYN</sequence>
<reference evidence="1" key="1">
    <citation type="submission" date="2014-05" db="EMBL/GenBank/DDBJ databases">
        <authorList>
            <person name="Chronopoulou M."/>
        </authorList>
    </citation>
    <scope>NUCLEOTIDE SEQUENCE</scope>
    <source>
        <tissue evidence="1">Whole organism</tissue>
    </source>
</reference>
<organism evidence="1">
    <name type="scientific">Lepeophtheirus salmonis</name>
    <name type="common">Salmon louse</name>
    <name type="synonym">Caligus salmonis</name>
    <dbReference type="NCBI Taxonomy" id="72036"/>
    <lineage>
        <taxon>Eukaryota</taxon>
        <taxon>Metazoa</taxon>
        <taxon>Ecdysozoa</taxon>
        <taxon>Arthropoda</taxon>
        <taxon>Crustacea</taxon>
        <taxon>Multicrustacea</taxon>
        <taxon>Hexanauplia</taxon>
        <taxon>Copepoda</taxon>
        <taxon>Siphonostomatoida</taxon>
        <taxon>Caligidae</taxon>
        <taxon>Lepeophtheirus</taxon>
    </lineage>
</organism>
<evidence type="ECO:0000313" key="1">
    <source>
        <dbReference type="EMBL" id="CDW41655.1"/>
    </source>
</evidence>
<accession>A0A0K2UUB1</accession>
<proteinExistence type="predicted"/>
<protein>
    <submittedName>
        <fullName evidence="1">Uncharacterized protein</fullName>
    </submittedName>
</protein>